<sequence>MSKWLVRGLVLAGLMTVVRLVQGTLINLHQTQAVLISSVSVAVIAVVALVWGWRDGQADARANPDPDHRADLAMTWLIAGLVAGGLSGVVTWIISLFYPALYSPGIAQELTTFAAFTALLVFLPATLAVALGRVAVDRKGPEAPHHGGIHEDRADTDVFEAITADTVETDVAAAGAALGSGTAEEPRSES</sequence>
<evidence type="ECO:0000313" key="1">
    <source>
        <dbReference type="EMBL" id="ORA70814.1"/>
    </source>
</evidence>
<dbReference type="InterPro" id="IPR047958">
    <property type="entry name" value="B-4DMT-like"/>
</dbReference>
<dbReference type="EMBL" id="MVHS01000018">
    <property type="protein sequence ID" value="ORA70814.1"/>
    <property type="molecule type" value="Genomic_DNA"/>
</dbReference>
<accession>A0A1X0DEK0</accession>
<proteinExistence type="predicted"/>
<dbReference type="STRING" id="444597.BST26_09915"/>
<dbReference type="RefSeq" id="WP_083030632.1">
    <property type="nucleotide sequence ID" value="NZ_AP022618.1"/>
</dbReference>
<keyword evidence="2" id="KW-1185">Reference proteome</keyword>
<organism evidence="1 2">
    <name type="scientific">Mycolicibacterium insubricum</name>
    <dbReference type="NCBI Taxonomy" id="444597"/>
    <lineage>
        <taxon>Bacteria</taxon>
        <taxon>Bacillati</taxon>
        <taxon>Actinomycetota</taxon>
        <taxon>Actinomycetes</taxon>
        <taxon>Mycobacteriales</taxon>
        <taxon>Mycobacteriaceae</taxon>
        <taxon>Mycolicibacterium</taxon>
    </lineage>
</organism>
<name>A0A1X0DEK0_9MYCO</name>
<evidence type="ECO:0000313" key="2">
    <source>
        <dbReference type="Proteomes" id="UP000192801"/>
    </source>
</evidence>
<dbReference type="NCBIfam" id="NF037996">
    <property type="entry name" value="B-4DMT"/>
    <property type="match status" value="1"/>
</dbReference>
<dbReference type="Proteomes" id="UP000192801">
    <property type="component" value="Unassembled WGS sequence"/>
</dbReference>
<reference evidence="1 2" key="1">
    <citation type="submission" date="2016-12" db="EMBL/GenBank/DDBJ databases">
        <title>The new phylogeny of genus Mycobacterium.</title>
        <authorList>
            <person name="Tortoli E."/>
            <person name="Trovato A."/>
            <person name="Cirillo D.M."/>
        </authorList>
    </citation>
    <scope>NUCLEOTIDE SEQUENCE [LARGE SCALE GENOMIC DNA]</scope>
    <source>
        <strain evidence="1 2">DSM 45130</strain>
    </source>
</reference>
<dbReference type="OrthoDB" id="4375786at2"/>
<comment type="caution">
    <text evidence="1">The sequence shown here is derived from an EMBL/GenBank/DDBJ whole genome shotgun (WGS) entry which is preliminary data.</text>
</comment>
<dbReference type="AlphaFoldDB" id="A0A1X0DEK0"/>
<gene>
    <name evidence="1" type="ORF">BST26_09915</name>
</gene>
<protein>
    <submittedName>
        <fullName evidence="1">Uncharacterized protein</fullName>
    </submittedName>
</protein>